<comment type="subcellular location">
    <subcellularLocation>
        <location evidence="1">Cell membrane</location>
        <topology evidence="1">Multi-pass membrane protein</topology>
    </subcellularLocation>
</comment>
<dbReference type="Proteomes" id="UP000484164">
    <property type="component" value="Unassembled WGS sequence"/>
</dbReference>
<organism evidence="10 11">
    <name type="scientific">Phaeocystidibacter marisrubri</name>
    <dbReference type="NCBI Taxonomy" id="1577780"/>
    <lineage>
        <taxon>Bacteria</taxon>
        <taxon>Pseudomonadati</taxon>
        <taxon>Bacteroidota</taxon>
        <taxon>Flavobacteriia</taxon>
        <taxon>Flavobacteriales</taxon>
        <taxon>Phaeocystidibacteraceae</taxon>
        <taxon>Phaeocystidibacter</taxon>
    </lineage>
</organism>
<feature type="domain" description="MacB-like periplasmic core" evidence="9">
    <location>
        <begin position="22"/>
        <end position="243"/>
    </location>
</feature>
<keyword evidence="6 7" id="KW-0472">Membrane</keyword>
<evidence type="ECO:0000259" key="9">
    <source>
        <dbReference type="Pfam" id="PF12704"/>
    </source>
</evidence>
<evidence type="ECO:0000256" key="2">
    <source>
        <dbReference type="ARBA" id="ARBA00005236"/>
    </source>
</evidence>
<dbReference type="PANTHER" id="PTHR30489">
    <property type="entry name" value="LIPOPROTEIN-RELEASING SYSTEM TRANSMEMBRANE PROTEIN LOLE"/>
    <property type="match status" value="1"/>
</dbReference>
<comment type="similarity">
    <text evidence="2">Belongs to the ABC-4 integral membrane protein family. LolC/E subfamily.</text>
</comment>
<dbReference type="GO" id="GO:0044874">
    <property type="term" value="P:lipoprotein localization to outer membrane"/>
    <property type="evidence" value="ECO:0007669"/>
    <property type="project" value="TreeGrafter"/>
</dbReference>
<reference evidence="10 11" key="1">
    <citation type="submission" date="2019-10" db="EMBL/GenBank/DDBJ databases">
        <title>Genome sequence of Phaeocystidibacter marisrubri JCM30614 (type strain).</title>
        <authorList>
            <person name="Bowman J.P."/>
        </authorList>
    </citation>
    <scope>NUCLEOTIDE SEQUENCE [LARGE SCALE GENOMIC DNA]</scope>
    <source>
        <strain evidence="10 11">JCM 30614</strain>
    </source>
</reference>
<evidence type="ECO:0000313" key="10">
    <source>
        <dbReference type="EMBL" id="KAB2815087.1"/>
    </source>
</evidence>
<accession>A0A6L3ZCC1</accession>
<evidence type="ECO:0000256" key="7">
    <source>
        <dbReference type="SAM" id="Phobius"/>
    </source>
</evidence>
<keyword evidence="11" id="KW-1185">Reference proteome</keyword>
<proteinExistence type="inferred from homology"/>
<dbReference type="AlphaFoldDB" id="A0A6L3ZCC1"/>
<dbReference type="RefSeq" id="WP_151694125.1">
    <property type="nucleotide sequence ID" value="NZ_BMGX01000001.1"/>
</dbReference>
<dbReference type="InterPro" id="IPR051447">
    <property type="entry name" value="Lipoprotein-release_system"/>
</dbReference>
<dbReference type="PANTHER" id="PTHR30489:SF0">
    <property type="entry name" value="LIPOPROTEIN-RELEASING SYSTEM TRANSMEMBRANE PROTEIN LOLE"/>
    <property type="match status" value="1"/>
</dbReference>
<evidence type="ECO:0000256" key="6">
    <source>
        <dbReference type="ARBA" id="ARBA00023136"/>
    </source>
</evidence>
<dbReference type="InterPro" id="IPR003838">
    <property type="entry name" value="ABC3_permease_C"/>
</dbReference>
<dbReference type="GO" id="GO:0098797">
    <property type="term" value="C:plasma membrane protein complex"/>
    <property type="evidence" value="ECO:0007669"/>
    <property type="project" value="TreeGrafter"/>
</dbReference>
<evidence type="ECO:0000256" key="1">
    <source>
        <dbReference type="ARBA" id="ARBA00004651"/>
    </source>
</evidence>
<evidence type="ECO:0000256" key="5">
    <source>
        <dbReference type="ARBA" id="ARBA00022989"/>
    </source>
</evidence>
<dbReference type="Pfam" id="PF02687">
    <property type="entry name" value="FtsX"/>
    <property type="match status" value="1"/>
</dbReference>
<feature type="transmembrane region" description="Helical" evidence="7">
    <location>
        <begin position="376"/>
        <end position="397"/>
    </location>
</feature>
<protein>
    <submittedName>
        <fullName evidence="10">ABC transporter permease</fullName>
    </submittedName>
</protein>
<keyword evidence="5 7" id="KW-1133">Transmembrane helix</keyword>
<name>A0A6L3ZCC1_9FLAO</name>
<evidence type="ECO:0000256" key="3">
    <source>
        <dbReference type="ARBA" id="ARBA00022475"/>
    </source>
</evidence>
<evidence type="ECO:0000256" key="4">
    <source>
        <dbReference type="ARBA" id="ARBA00022692"/>
    </source>
</evidence>
<sequence length="411" mass="45208">MNTLKMTIVIAWRNLWRSKVRSAVVVLAMAVGIWAGIFLSGFSLGMNEQRTDSALSTYLGYAQVHPNGWSEEPLVNLFIPNLKEVEEASKQIPDYVAHTSRLNITGMASSARGSAGVMISGIDPARDTLVCDLNTRLVEGEYFPPSERVSYAYVGTALAEKLKLQLGDWITFDFQNVDGYSAGSRYYIAGMFKTVSSAYDKSTVQVLRSDLTRDIEAQEGVAHEIIYKLADKESSREWAEKLSAEFPDLEVESWQEVSPELGYADDMMAVSLYIFIGIILFAITFGILNTMLMAILERKRELGMLMAIGMNKRRTFGMIVLETLFLGTVGAPVGILLGHLTIVSTASTGMDLSSVGEGLNAYGMDSIVYPVPVPDYYFGIALMVVVMTLLASLYPAFKALKLNPVEAIRSV</sequence>
<feature type="transmembrane region" description="Helical" evidence="7">
    <location>
        <begin position="316"/>
        <end position="342"/>
    </location>
</feature>
<keyword evidence="3" id="KW-1003">Cell membrane</keyword>
<dbReference type="InterPro" id="IPR025857">
    <property type="entry name" value="MacB_PCD"/>
</dbReference>
<evidence type="ECO:0000313" key="11">
    <source>
        <dbReference type="Proteomes" id="UP000484164"/>
    </source>
</evidence>
<dbReference type="OrthoDB" id="1451596at2"/>
<dbReference type="EMBL" id="WBVQ01000003">
    <property type="protein sequence ID" value="KAB2815087.1"/>
    <property type="molecule type" value="Genomic_DNA"/>
</dbReference>
<feature type="domain" description="ABC3 transporter permease C-terminal" evidence="8">
    <location>
        <begin position="274"/>
        <end position="404"/>
    </location>
</feature>
<comment type="caution">
    <text evidence="10">The sequence shown here is derived from an EMBL/GenBank/DDBJ whole genome shotgun (WGS) entry which is preliminary data.</text>
</comment>
<feature type="transmembrane region" description="Helical" evidence="7">
    <location>
        <begin position="20"/>
        <end position="42"/>
    </location>
</feature>
<dbReference type="Pfam" id="PF12704">
    <property type="entry name" value="MacB_PCD"/>
    <property type="match status" value="1"/>
</dbReference>
<gene>
    <name evidence="10" type="ORF">F8C82_13375</name>
</gene>
<keyword evidence="4 7" id="KW-0812">Transmembrane</keyword>
<evidence type="ECO:0000259" key="8">
    <source>
        <dbReference type="Pfam" id="PF02687"/>
    </source>
</evidence>
<feature type="transmembrane region" description="Helical" evidence="7">
    <location>
        <begin position="272"/>
        <end position="296"/>
    </location>
</feature>